<name>A0A7X7R7J4_9RHOO</name>
<protein>
    <submittedName>
        <fullName evidence="7">ABC transporter ATP-binding protein</fullName>
    </submittedName>
</protein>
<dbReference type="SUPFAM" id="SSF52540">
    <property type="entry name" value="P-loop containing nucleoside triphosphate hydrolases"/>
    <property type="match status" value="1"/>
</dbReference>
<dbReference type="GO" id="GO:0016887">
    <property type="term" value="F:ATP hydrolysis activity"/>
    <property type="evidence" value="ECO:0007669"/>
    <property type="project" value="InterPro"/>
</dbReference>
<evidence type="ECO:0000256" key="1">
    <source>
        <dbReference type="ARBA" id="ARBA00005417"/>
    </source>
</evidence>
<keyword evidence="5 7" id="KW-0067">ATP-binding</keyword>
<dbReference type="SMART" id="SM00382">
    <property type="entry name" value="AAA"/>
    <property type="match status" value="1"/>
</dbReference>
<dbReference type="AlphaFoldDB" id="A0A7X7R7J4"/>
<sequence>MPLRATRWPALSTSWEVRLVLEFENVGLRFRGGAGVEHLTFRALPGEIVALIGLNGAGKTTLMRLALGMLRPQRGTVRLFGESLESAPTSTWAGVGALIEMPLAYPELTVRENLRIACLLHGTDPDRVEHSLDAWRLTPVADRRFRRLSLGNRQRVGLAAALQHDPRLIVLDEPSNALDPASVILLRDQLTRRAGEGSAVLVSSHHLDEVARIADRVLLMNAGRLIGELDTTGPDLERAFFERIREDDEHHLRAGEVAR</sequence>
<dbReference type="GO" id="GO:0005524">
    <property type="term" value="F:ATP binding"/>
    <property type="evidence" value="ECO:0007669"/>
    <property type="project" value="UniProtKB-KW"/>
</dbReference>
<reference evidence="7 8" key="1">
    <citation type="journal article" date="2020" name="Biotechnol. Biofuels">
        <title>New insights from the biogas microbiome by comprehensive genome-resolved metagenomics of nearly 1600 species originating from multiple anaerobic digesters.</title>
        <authorList>
            <person name="Campanaro S."/>
            <person name="Treu L."/>
            <person name="Rodriguez-R L.M."/>
            <person name="Kovalovszki A."/>
            <person name="Ziels R.M."/>
            <person name="Maus I."/>
            <person name="Zhu X."/>
            <person name="Kougias P.G."/>
            <person name="Basile A."/>
            <person name="Luo G."/>
            <person name="Schluter A."/>
            <person name="Konstantinidis K.T."/>
            <person name="Angelidaki I."/>
        </authorList>
    </citation>
    <scope>NUCLEOTIDE SEQUENCE [LARGE SCALE GENOMIC DNA]</scope>
    <source>
        <strain evidence="7">AS06rmzACSIP_256</strain>
    </source>
</reference>
<feature type="domain" description="ABC transporter" evidence="6">
    <location>
        <begin position="21"/>
        <end position="247"/>
    </location>
</feature>
<proteinExistence type="inferred from homology"/>
<keyword evidence="4" id="KW-0547">Nucleotide-binding</keyword>
<dbReference type="CDD" id="cd03230">
    <property type="entry name" value="ABC_DR_subfamily_A"/>
    <property type="match status" value="1"/>
</dbReference>
<evidence type="ECO:0000313" key="7">
    <source>
        <dbReference type="EMBL" id="NLF53594.1"/>
    </source>
</evidence>
<dbReference type="PANTHER" id="PTHR43335:SF4">
    <property type="entry name" value="ABC TRANSPORTER, ATP-BINDING PROTEIN"/>
    <property type="match status" value="1"/>
</dbReference>
<dbReference type="PANTHER" id="PTHR43335">
    <property type="entry name" value="ABC TRANSPORTER, ATP-BINDING PROTEIN"/>
    <property type="match status" value="1"/>
</dbReference>
<organism evidence="7 8">
    <name type="scientific">Thauera phenolivorans</name>
    <dbReference type="NCBI Taxonomy" id="1792543"/>
    <lineage>
        <taxon>Bacteria</taxon>
        <taxon>Pseudomonadati</taxon>
        <taxon>Pseudomonadota</taxon>
        <taxon>Betaproteobacteria</taxon>
        <taxon>Rhodocyclales</taxon>
        <taxon>Zoogloeaceae</taxon>
        <taxon>Thauera</taxon>
    </lineage>
</organism>
<gene>
    <name evidence="7" type="ORF">GX576_04190</name>
</gene>
<evidence type="ECO:0000256" key="3">
    <source>
        <dbReference type="ARBA" id="ARBA00022475"/>
    </source>
</evidence>
<dbReference type="InterPro" id="IPR017871">
    <property type="entry name" value="ABC_transporter-like_CS"/>
</dbReference>
<evidence type="ECO:0000256" key="4">
    <source>
        <dbReference type="ARBA" id="ARBA00022741"/>
    </source>
</evidence>
<dbReference type="InterPro" id="IPR027417">
    <property type="entry name" value="P-loop_NTPase"/>
</dbReference>
<dbReference type="InterPro" id="IPR003439">
    <property type="entry name" value="ABC_transporter-like_ATP-bd"/>
</dbReference>
<evidence type="ECO:0000313" key="8">
    <source>
        <dbReference type="Proteomes" id="UP000536534"/>
    </source>
</evidence>
<keyword evidence="3" id="KW-0472">Membrane</keyword>
<keyword evidence="3" id="KW-1003">Cell membrane</keyword>
<evidence type="ECO:0000256" key="5">
    <source>
        <dbReference type="ARBA" id="ARBA00022840"/>
    </source>
</evidence>
<dbReference type="Pfam" id="PF00005">
    <property type="entry name" value="ABC_tran"/>
    <property type="match status" value="1"/>
</dbReference>
<accession>A0A7X7R7J4</accession>
<evidence type="ECO:0000256" key="2">
    <source>
        <dbReference type="ARBA" id="ARBA00022448"/>
    </source>
</evidence>
<dbReference type="InterPro" id="IPR003593">
    <property type="entry name" value="AAA+_ATPase"/>
</dbReference>
<evidence type="ECO:0000259" key="6">
    <source>
        <dbReference type="PROSITE" id="PS50893"/>
    </source>
</evidence>
<comment type="similarity">
    <text evidence="1">Belongs to the ABC transporter superfamily.</text>
</comment>
<dbReference type="PROSITE" id="PS00211">
    <property type="entry name" value="ABC_TRANSPORTER_1"/>
    <property type="match status" value="1"/>
</dbReference>
<dbReference type="Proteomes" id="UP000536534">
    <property type="component" value="Unassembled WGS sequence"/>
</dbReference>
<keyword evidence="2" id="KW-0813">Transport</keyword>
<dbReference type="PROSITE" id="PS50893">
    <property type="entry name" value="ABC_TRANSPORTER_2"/>
    <property type="match status" value="1"/>
</dbReference>
<dbReference type="EMBL" id="JAAYYV010000110">
    <property type="protein sequence ID" value="NLF53594.1"/>
    <property type="molecule type" value="Genomic_DNA"/>
</dbReference>
<dbReference type="Gene3D" id="3.40.50.300">
    <property type="entry name" value="P-loop containing nucleotide triphosphate hydrolases"/>
    <property type="match status" value="1"/>
</dbReference>
<comment type="caution">
    <text evidence="7">The sequence shown here is derived from an EMBL/GenBank/DDBJ whole genome shotgun (WGS) entry which is preliminary data.</text>
</comment>